<evidence type="ECO:0000256" key="6">
    <source>
        <dbReference type="PROSITE-ProRule" id="PRU10059"/>
    </source>
</evidence>
<evidence type="ECO:0000256" key="5">
    <source>
        <dbReference type="ARBA" id="ARBA00023326"/>
    </source>
</evidence>
<evidence type="ECO:0000256" key="4">
    <source>
        <dbReference type="ARBA" id="ARBA00023295"/>
    </source>
</evidence>
<dbReference type="InterPro" id="IPR018221">
    <property type="entry name" value="Glyco_hydro_9_His_AS"/>
</dbReference>
<keyword evidence="12" id="KW-1185">Reference proteome</keyword>
<dbReference type="InterPro" id="IPR012341">
    <property type="entry name" value="6hp_glycosidase-like_sf"/>
</dbReference>
<dbReference type="InterPro" id="IPR033126">
    <property type="entry name" value="Glyco_hydro_9_Asp/Glu_AS"/>
</dbReference>
<dbReference type="SUPFAM" id="SSF48208">
    <property type="entry name" value="Six-hairpin glycosidases"/>
    <property type="match status" value="1"/>
</dbReference>
<dbReference type="CDD" id="cd02850">
    <property type="entry name" value="E_set_Cellulase_N"/>
    <property type="match status" value="1"/>
</dbReference>
<name>A0ABX0QDD6_9BACT</name>
<dbReference type="Gene3D" id="2.60.40.10">
    <property type="entry name" value="Immunoglobulins"/>
    <property type="match status" value="1"/>
</dbReference>
<dbReference type="InterPro" id="IPR008928">
    <property type="entry name" value="6-hairpin_glycosidase_sf"/>
</dbReference>
<sequence length="606" mass="66199">MTKSISCLGARLLIGCLLVASQINAQPVTATGASDRIRLNQIGFYPNAPKVAILVDEQRGTAATAFQVTTADGKKVVYSGTLSESRKNAISGKLARTADFSAFRNTGTFVVNVPGLGRSYPFTIKPAVHHDVAVGALKGFYYQRVSTELPEKYAGQWHRPAGHPDTRVLIHPSAASATRPAGTAISSPWGWYDAGDYNKYIVNSGISMGTLLSLYEDFPDYCKTLAVNIPESKNKLPDLLDESLWNLRWMMTMQDPADGGVYHKLTNAKFDGMEMPDQVKPTERYVVQKSVTAALDFAAVMAQSARIFKAYNRELPGLADSCTAMAVKAWGWAKQHPNALYNQDAMNKEFEPDVVTGTYGDRDAADEWVWAAAELYLTTKDDAYYMAVNLFPDDKTPLPSWPQVRTLAYYSLARFSDQLTPRGKQDLPKLKSHITQLADQLRQDVDKHAFQTPMGKATSDYIWGSSAVAANQGIALIQAYRLTNDGTYLNAALANMDYLLGRNAVGYSFVTGYGHKTPMHPHHRPSVADGIEAPVPGLLSGGTNANAARQDKCEGYTTTIADEVFLDNDCSYASNEIAINWNAPLVYLANALEALQGKLAGNSAKK</sequence>
<dbReference type="SUPFAM" id="SSF81296">
    <property type="entry name" value="E set domains"/>
    <property type="match status" value="1"/>
</dbReference>
<dbReference type="RefSeq" id="WP_166691440.1">
    <property type="nucleotide sequence ID" value="NZ_WAEL01000002.1"/>
</dbReference>
<dbReference type="Proteomes" id="UP000606008">
    <property type="component" value="Unassembled WGS sequence"/>
</dbReference>
<dbReference type="PANTHER" id="PTHR22298">
    <property type="entry name" value="ENDO-1,4-BETA-GLUCANASE"/>
    <property type="match status" value="1"/>
</dbReference>
<dbReference type="EC" id="3.2.1.4" evidence="8"/>
<evidence type="ECO:0000313" key="11">
    <source>
        <dbReference type="EMBL" id="NID10002.1"/>
    </source>
</evidence>
<feature type="domain" description="Glycoside hydrolase family 9" evidence="9">
    <location>
        <begin position="135"/>
        <end position="588"/>
    </location>
</feature>
<accession>A0ABX0QDD6</accession>
<dbReference type="Pfam" id="PF02927">
    <property type="entry name" value="CelD_N"/>
    <property type="match status" value="1"/>
</dbReference>
<evidence type="ECO:0000313" key="12">
    <source>
        <dbReference type="Proteomes" id="UP000606008"/>
    </source>
</evidence>
<feature type="active site" evidence="7">
    <location>
        <position position="576"/>
    </location>
</feature>
<keyword evidence="8" id="KW-0732">Signal</keyword>
<evidence type="ECO:0000256" key="1">
    <source>
        <dbReference type="ARBA" id="ARBA00007072"/>
    </source>
</evidence>
<keyword evidence="5 6" id="KW-0624">Polysaccharide degradation</keyword>
<keyword evidence="8" id="KW-0136">Cellulose degradation</keyword>
<dbReference type="PROSITE" id="PS00698">
    <property type="entry name" value="GH9_3"/>
    <property type="match status" value="1"/>
</dbReference>
<comment type="caution">
    <text evidence="11">The sequence shown here is derived from an EMBL/GenBank/DDBJ whole genome shotgun (WGS) entry which is preliminary data.</text>
</comment>
<comment type="similarity">
    <text evidence="1 6 8">Belongs to the glycosyl hydrolase 9 (cellulase E) family.</text>
</comment>
<organism evidence="11 12">
    <name type="scientific">Fibrivirga algicola</name>
    <dbReference type="NCBI Taxonomy" id="2950420"/>
    <lineage>
        <taxon>Bacteria</taxon>
        <taxon>Pseudomonadati</taxon>
        <taxon>Bacteroidota</taxon>
        <taxon>Cytophagia</taxon>
        <taxon>Cytophagales</taxon>
        <taxon>Spirosomataceae</taxon>
        <taxon>Fibrivirga</taxon>
    </lineage>
</organism>
<dbReference type="InterPro" id="IPR004197">
    <property type="entry name" value="Cellulase_Ig-like"/>
</dbReference>
<dbReference type="InterPro" id="IPR013783">
    <property type="entry name" value="Ig-like_fold"/>
</dbReference>
<dbReference type="PROSITE" id="PS00592">
    <property type="entry name" value="GH9_2"/>
    <property type="match status" value="1"/>
</dbReference>
<feature type="active site" evidence="7">
    <location>
        <position position="567"/>
    </location>
</feature>
<evidence type="ECO:0000259" key="10">
    <source>
        <dbReference type="Pfam" id="PF02927"/>
    </source>
</evidence>
<comment type="catalytic activity">
    <reaction evidence="8">
        <text>Endohydrolysis of (1-&gt;4)-beta-D-glucosidic linkages in cellulose, lichenin and cereal beta-D-glucans.</text>
        <dbReference type="EC" id="3.2.1.4"/>
    </reaction>
</comment>
<keyword evidence="4 6" id="KW-0326">Glycosidase</keyword>
<dbReference type="InterPro" id="IPR001701">
    <property type="entry name" value="Glyco_hydro_9"/>
</dbReference>
<keyword evidence="2 6" id="KW-0378">Hydrolase</keyword>
<dbReference type="Gene3D" id="1.50.10.10">
    <property type="match status" value="1"/>
</dbReference>
<dbReference type="EMBL" id="WAEL01000002">
    <property type="protein sequence ID" value="NID10002.1"/>
    <property type="molecule type" value="Genomic_DNA"/>
</dbReference>
<protein>
    <recommendedName>
        <fullName evidence="8">Endoglucanase</fullName>
        <ecNumber evidence="8">3.2.1.4</ecNumber>
    </recommendedName>
</protein>
<reference evidence="11" key="1">
    <citation type="submission" date="2024-05" db="EMBL/GenBank/DDBJ databases">
        <authorList>
            <person name="Jung D.-H."/>
        </authorList>
    </citation>
    <scope>NUCLEOTIDE SEQUENCE</scope>
    <source>
        <strain evidence="11">JA-25</strain>
    </source>
</reference>
<keyword evidence="3 6" id="KW-0119">Carbohydrate metabolism</keyword>
<feature type="domain" description="Cellulase Ig-like" evidence="10">
    <location>
        <begin position="34"/>
        <end position="117"/>
    </location>
</feature>
<gene>
    <name evidence="11" type="ORF">F7231_07440</name>
</gene>
<feature type="signal peptide" evidence="8">
    <location>
        <begin position="1"/>
        <end position="25"/>
    </location>
</feature>
<proteinExistence type="inferred from homology"/>
<feature type="chain" id="PRO_5044969520" description="Endoglucanase" evidence="8">
    <location>
        <begin position="26"/>
        <end position="606"/>
    </location>
</feature>
<evidence type="ECO:0000259" key="9">
    <source>
        <dbReference type="Pfam" id="PF00759"/>
    </source>
</evidence>
<evidence type="ECO:0000256" key="8">
    <source>
        <dbReference type="RuleBase" id="RU361166"/>
    </source>
</evidence>
<evidence type="ECO:0000256" key="7">
    <source>
        <dbReference type="PROSITE-ProRule" id="PRU10060"/>
    </source>
</evidence>
<evidence type="ECO:0000256" key="3">
    <source>
        <dbReference type="ARBA" id="ARBA00023277"/>
    </source>
</evidence>
<dbReference type="InterPro" id="IPR014756">
    <property type="entry name" value="Ig_E-set"/>
</dbReference>
<evidence type="ECO:0000256" key="2">
    <source>
        <dbReference type="ARBA" id="ARBA00022801"/>
    </source>
</evidence>
<feature type="active site" evidence="6">
    <location>
        <position position="522"/>
    </location>
</feature>
<dbReference type="Pfam" id="PF00759">
    <property type="entry name" value="Glyco_hydro_9"/>
    <property type="match status" value="1"/>
</dbReference>